<feature type="compositionally biased region" description="Low complexity" evidence="2">
    <location>
        <begin position="83"/>
        <end position="97"/>
    </location>
</feature>
<dbReference type="Pfam" id="PF03968">
    <property type="entry name" value="LptD_N"/>
    <property type="match status" value="1"/>
</dbReference>
<reference evidence="5 6" key="1">
    <citation type="journal article" date="2019" name="Environ. Microbiol.">
        <title>Species interactions and distinct microbial communities in high Arctic permafrost affected cryosols are associated with the CH4 and CO2 gas fluxes.</title>
        <authorList>
            <person name="Altshuler I."/>
            <person name="Hamel J."/>
            <person name="Turney S."/>
            <person name="Magnuson E."/>
            <person name="Levesque R."/>
            <person name="Greer C."/>
            <person name="Whyte L.G."/>
        </authorList>
    </citation>
    <scope>NUCLEOTIDE SEQUENCE [LARGE SCALE GENOMIC DNA]</scope>
    <source>
        <strain evidence="5 6">S9.3B</strain>
    </source>
</reference>
<organism evidence="5 6">
    <name type="scientific">Muricoccus nepalensis</name>
    <dbReference type="NCBI Taxonomy" id="1854500"/>
    <lineage>
        <taxon>Bacteria</taxon>
        <taxon>Pseudomonadati</taxon>
        <taxon>Pseudomonadota</taxon>
        <taxon>Alphaproteobacteria</taxon>
        <taxon>Acetobacterales</taxon>
        <taxon>Roseomonadaceae</taxon>
        <taxon>Muricoccus</taxon>
    </lineage>
</organism>
<keyword evidence="1 3" id="KW-0732">Signal</keyword>
<feature type="region of interest" description="Disordered" evidence="2">
    <location>
        <begin position="312"/>
        <end position="341"/>
    </location>
</feature>
<proteinExistence type="predicted"/>
<comment type="caution">
    <text evidence="5">The sequence shown here is derived from an EMBL/GenBank/DDBJ whole genome shotgun (WGS) entry which is preliminary data.</text>
</comment>
<feature type="chain" id="PRO_5021188179" description="Organic solvent tolerance-like N-terminal domain-containing protein" evidence="3">
    <location>
        <begin position="26"/>
        <end position="341"/>
    </location>
</feature>
<dbReference type="EMBL" id="RCZP01000005">
    <property type="protein sequence ID" value="TPG58497.1"/>
    <property type="molecule type" value="Genomic_DNA"/>
</dbReference>
<dbReference type="InterPro" id="IPR052037">
    <property type="entry name" value="LPS_export_LptA"/>
</dbReference>
<dbReference type="Gene3D" id="2.60.450.10">
    <property type="entry name" value="Lipopolysaccharide (LPS) transport protein A like domain"/>
    <property type="match status" value="2"/>
</dbReference>
<feature type="signal peptide" evidence="3">
    <location>
        <begin position="1"/>
        <end position="25"/>
    </location>
</feature>
<evidence type="ECO:0000256" key="1">
    <source>
        <dbReference type="ARBA" id="ARBA00022729"/>
    </source>
</evidence>
<sequence>MRTLRAGVLGLGLLGAAAGLSPALAQPIDLSGGGPVEITATEGIEWRQGEQVIVARGKARAVRDGVTVDAARLIARYRPRAPAPGAAAPAARGEAAGSENPMSGGEIWRLEAEGDVRITTATDKAQGDRGVYDMDQAVMVLTGRDLKLTTPNDTIVARDSLEYWSQRRMAVARGAARVTTSDNRQIMADTLVAYFLESAPGVQAAAARAPAAGGAASGAAGGSGAAPRPVPGEGSKVDRVEVFGNVEIRTETEVVRGDRGVYSPVSGMARVLGNVRITRGQNQLQGQEAIVNLRTGISRLVSAPGQRVQGLVLPSSGQEATPPGGAAAPSPSPSPAQGRGR</sequence>
<dbReference type="InterPro" id="IPR005653">
    <property type="entry name" value="OstA-like_N"/>
</dbReference>
<feature type="compositionally biased region" description="Gly residues" evidence="2">
    <location>
        <begin position="215"/>
        <end position="224"/>
    </location>
</feature>
<feature type="region of interest" description="Disordered" evidence="2">
    <location>
        <begin position="82"/>
        <end position="103"/>
    </location>
</feature>
<dbReference type="RefSeq" id="WP_140882232.1">
    <property type="nucleotide sequence ID" value="NZ_RCZP01000005.1"/>
</dbReference>
<dbReference type="GO" id="GO:0015920">
    <property type="term" value="P:lipopolysaccharide transport"/>
    <property type="evidence" value="ECO:0007669"/>
    <property type="project" value="TreeGrafter"/>
</dbReference>
<evidence type="ECO:0000313" key="6">
    <source>
        <dbReference type="Proteomes" id="UP000317078"/>
    </source>
</evidence>
<dbReference type="GO" id="GO:0017089">
    <property type="term" value="F:glycolipid transfer activity"/>
    <property type="evidence" value="ECO:0007669"/>
    <property type="project" value="TreeGrafter"/>
</dbReference>
<gene>
    <name evidence="5" type="ORF">EAH89_07765</name>
</gene>
<evidence type="ECO:0000259" key="4">
    <source>
        <dbReference type="Pfam" id="PF03968"/>
    </source>
</evidence>
<keyword evidence="6" id="KW-1185">Reference proteome</keyword>
<protein>
    <recommendedName>
        <fullName evidence="4">Organic solvent tolerance-like N-terminal domain-containing protein</fullName>
    </recommendedName>
</protein>
<dbReference type="PANTHER" id="PTHR36504:SF1">
    <property type="entry name" value="LIPOPOLYSACCHARIDE EXPORT SYSTEM PROTEIN LPTA"/>
    <property type="match status" value="1"/>
</dbReference>
<dbReference type="PANTHER" id="PTHR36504">
    <property type="entry name" value="LIPOPOLYSACCHARIDE EXPORT SYSTEM PROTEIN LPTA"/>
    <property type="match status" value="1"/>
</dbReference>
<accession>A0A502G8M7</accession>
<feature type="region of interest" description="Disordered" evidence="2">
    <location>
        <begin position="213"/>
        <end position="237"/>
    </location>
</feature>
<dbReference type="Proteomes" id="UP000317078">
    <property type="component" value="Unassembled WGS sequence"/>
</dbReference>
<evidence type="ECO:0000313" key="5">
    <source>
        <dbReference type="EMBL" id="TPG58497.1"/>
    </source>
</evidence>
<dbReference type="AlphaFoldDB" id="A0A502G8M7"/>
<evidence type="ECO:0000256" key="2">
    <source>
        <dbReference type="SAM" id="MobiDB-lite"/>
    </source>
</evidence>
<feature type="domain" description="Organic solvent tolerance-like N-terminal" evidence="4">
    <location>
        <begin position="45"/>
        <end position="157"/>
    </location>
</feature>
<dbReference type="GO" id="GO:0030288">
    <property type="term" value="C:outer membrane-bounded periplasmic space"/>
    <property type="evidence" value="ECO:0007669"/>
    <property type="project" value="TreeGrafter"/>
</dbReference>
<dbReference type="OrthoDB" id="8450043at2"/>
<name>A0A502G8M7_9PROT</name>
<evidence type="ECO:0000256" key="3">
    <source>
        <dbReference type="SAM" id="SignalP"/>
    </source>
</evidence>
<dbReference type="GO" id="GO:0009279">
    <property type="term" value="C:cell outer membrane"/>
    <property type="evidence" value="ECO:0007669"/>
    <property type="project" value="TreeGrafter"/>
</dbReference>